<evidence type="ECO:0000256" key="3">
    <source>
        <dbReference type="ARBA" id="ARBA00022679"/>
    </source>
</evidence>
<dbReference type="AlphaFoldDB" id="A0A5C1Y520"/>
<keyword evidence="6" id="KW-0804">Transcription</keyword>
<evidence type="ECO:0000256" key="1">
    <source>
        <dbReference type="ARBA" id="ARBA00022478"/>
    </source>
</evidence>
<accession>A0A5C1Y520</accession>
<dbReference type="SUPFAM" id="SSF56731">
    <property type="entry name" value="DNA primase core"/>
    <property type="match status" value="1"/>
</dbReference>
<dbReference type="GO" id="GO:1990077">
    <property type="term" value="C:primosome complex"/>
    <property type="evidence" value="ECO:0007669"/>
    <property type="project" value="UniProtKB-KW"/>
</dbReference>
<dbReference type="InterPro" id="IPR034154">
    <property type="entry name" value="TOPRIM_DnaG/twinkle"/>
</dbReference>
<organism evidence="9 10">
    <name type="scientific">Protaetiibacter larvae</name>
    <dbReference type="NCBI Taxonomy" id="2592654"/>
    <lineage>
        <taxon>Bacteria</taxon>
        <taxon>Bacillati</taxon>
        <taxon>Actinomycetota</taxon>
        <taxon>Actinomycetes</taxon>
        <taxon>Micrococcales</taxon>
        <taxon>Microbacteriaceae</taxon>
        <taxon>Protaetiibacter</taxon>
    </lineage>
</organism>
<dbReference type="GO" id="GO:0003677">
    <property type="term" value="F:DNA binding"/>
    <property type="evidence" value="ECO:0007669"/>
    <property type="project" value="InterPro"/>
</dbReference>
<name>A0A5C1Y520_9MICO</name>
<keyword evidence="5" id="KW-0235">DNA replication</keyword>
<evidence type="ECO:0000256" key="4">
    <source>
        <dbReference type="ARBA" id="ARBA00022695"/>
    </source>
</evidence>
<dbReference type="GO" id="GO:0008270">
    <property type="term" value="F:zinc ion binding"/>
    <property type="evidence" value="ECO:0007669"/>
    <property type="project" value="InterPro"/>
</dbReference>
<reference evidence="9 10" key="1">
    <citation type="submission" date="2019-09" db="EMBL/GenBank/DDBJ databases">
        <title>Genome sequencing of strain KACC 19322.</title>
        <authorList>
            <person name="Heo J."/>
            <person name="Kim S.-J."/>
            <person name="Kim J.-S."/>
            <person name="Hong S.-B."/>
            <person name="Kwon S.-W."/>
        </authorList>
    </citation>
    <scope>NUCLEOTIDE SEQUENCE [LARGE SCALE GENOMIC DNA]</scope>
    <source>
        <strain evidence="9 10">KACC 19322</strain>
    </source>
</reference>
<evidence type="ECO:0000313" key="10">
    <source>
        <dbReference type="Proteomes" id="UP000322159"/>
    </source>
</evidence>
<proteinExistence type="predicted"/>
<keyword evidence="2" id="KW-0639">Primosome</keyword>
<evidence type="ECO:0000256" key="6">
    <source>
        <dbReference type="ARBA" id="ARBA00023163"/>
    </source>
</evidence>
<keyword evidence="1" id="KW-0240">DNA-directed RNA polymerase</keyword>
<dbReference type="Gene3D" id="3.90.580.10">
    <property type="entry name" value="Zinc finger, CHC2-type domain"/>
    <property type="match status" value="1"/>
</dbReference>
<gene>
    <name evidence="9" type="ORF">FLP23_01460</name>
</gene>
<dbReference type="InterPro" id="IPR027417">
    <property type="entry name" value="P-loop_NTPase"/>
</dbReference>
<dbReference type="EMBL" id="CP043504">
    <property type="protein sequence ID" value="QEO08800.1"/>
    <property type="molecule type" value="Genomic_DNA"/>
</dbReference>
<dbReference type="Gene3D" id="3.40.1360.10">
    <property type="match status" value="1"/>
</dbReference>
<dbReference type="GO" id="GO:0006269">
    <property type="term" value="P:DNA replication, synthesis of primer"/>
    <property type="evidence" value="ECO:0007669"/>
    <property type="project" value="UniProtKB-KW"/>
</dbReference>
<feature type="domain" description="Toprim" evidence="8">
    <location>
        <begin position="210"/>
        <end position="308"/>
    </location>
</feature>
<dbReference type="KEGG" id="lyk:FLP23_01460"/>
<dbReference type="RefSeq" id="WP_149324233.1">
    <property type="nucleotide sequence ID" value="NZ_CP043504.1"/>
</dbReference>
<dbReference type="SUPFAM" id="SSF57783">
    <property type="entry name" value="Zinc beta-ribbon"/>
    <property type="match status" value="1"/>
</dbReference>
<dbReference type="SUPFAM" id="SSF52540">
    <property type="entry name" value="P-loop containing nucleoside triphosphate hydrolases"/>
    <property type="match status" value="1"/>
</dbReference>
<dbReference type="CDD" id="cd01029">
    <property type="entry name" value="TOPRIM_primases"/>
    <property type="match status" value="1"/>
</dbReference>
<dbReference type="Pfam" id="PF13362">
    <property type="entry name" value="Toprim_3"/>
    <property type="match status" value="1"/>
</dbReference>
<dbReference type="InterPro" id="IPR006171">
    <property type="entry name" value="TOPRIM_dom"/>
</dbReference>
<evidence type="ECO:0000313" key="9">
    <source>
        <dbReference type="EMBL" id="QEO08800.1"/>
    </source>
</evidence>
<evidence type="ECO:0000256" key="7">
    <source>
        <dbReference type="SAM" id="MobiDB-lite"/>
    </source>
</evidence>
<feature type="region of interest" description="Disordered" evidence="7">
    <location>
        <begin position="91"/>
        <end position="114"/>
    </location>
</feature>
<dbReference type="OrthoDB" id="5118146at2"/>
<keyword evidence="4" id="KW-0548">Nucleotidyltransferase</keyword>
<dbReference type="GO" id="GO:0016779">
    <property type="term" value="F:nucleotidyltransferase activity"/>
    <property type="evidence" value="ECO:0007669"/>
    <property type="project" value="UniProtKB-KW"/>
</dbReference>
<dbReference type="InterPro" id="IPR036977">
    <property type="entry name" value="DNA_primase_Znf_CHC2"/>
</dbReference>
<protein>
    <submittedName>
        <fullName evidence="9">AAA family ATPase</fullName>
    </submittedName>
</protein>
<dbReference type="GO" id="GO:0000428">
    <property type="term" value="C:DNA-directed RNA polymerase complex"/>
    <property type="evidence" value="ECO:0007669"/>
    <property type="project" value="UniProtKB-KW"/>
</dbReference>
<dbReference type="Gene3D" id="3.40.50.300">
    <property type="entry name" value="P-loop containing nucleotide triphosphate hydrolases"/>
    <property type="match status" value="1"/>
</dbReference>
<dbReference type="Proteomes" id="UP000322159">
    <property type="component" value="Chromosome"/>
</dbReference>
<sequence length="693" mass="74293">MATVRRRRPPVVTTYTPAALLASRLGDYITQPEPTGDGEMRMFCPICEVPGESRTPSASINPRLGKWHCLGKCSEGGSILALTQQLGVKIRGSASRESTAKKKPALPPPLEDQHKPLDWHDKFMRGECADFLDFLTQERGLHPNTLAHFHVGADGERVTIPIYVRGRCINVRRYLPHAPNAKRKMLNLPGHGSPAVLAFTETLAGNSLPVVVTEGELDALLVWQEAAGRLAVVTGTGGAGTPPPDLSALRGREVWVAYDNDDAGRKGAEKFTARAKAAGAHAHVLDLARLGLSGDGADVSDYLLRCGKVDALLAEMERLRSAPEAGVDEVATAMEAAFLDLGAPQTEYTAALLSEDDILTAPPLRYVVEPWLPVGMFTSMFGQPGSGKTFVGQDLQNAVRAGIPWHGHDVAPGAVLLLEAEGVQQLQARIVAWNEHHGNPDMAAFRALDVPLDLSTPEGAAALVRTVRGMEAATGERVVLVWIDPAALYMSSSENEDGNRNLALGLNAVAKYLDIAVLVIVHTNAEGSRARGTDHFRMLSGSHIRVERIDGDMVGVVQEKVKNTSPRAVILRPVQIGRSLAFDTEERMSALDYASRKDRAAWTSKVTHRLSEATTAHEVKTSHAEALILDVLATRPRQSTTQIVAATQGQGVGSDGIKAALASMVERGVVATEPGPRKATLHTLADLAEGAEK</sequence>
<evidence type="ECO:0000256" key="5">
    <source>
        <dbReference type="ARBA" id="ARBA00022705"/>
    </source>
</evidence>
<dbReference type="Pfam" id="PF13481">
    <property type="entry name" value="AAA_25"/>
    <property type="match status" value="1"/>
</dbReference>
<keyword evidence="10" id="KW-1185">Reference proteome</keyword>
<evidence type="ECO:0000256" key="2">
    <source>
        <dbReference type="ARBA" id="ARBA00022515"/>
    </source>
</evidence>
<keyword evidence="3" id="KW-0808">Transferase</keyword>
<evidence type="ECO:0000259" key="8">
    <source>
        <dbReference type="Pfam" id="PF13362"/>
    </source>
</evidence>